<organism evidence="2 3">
    <name type="scientific">Microbispora siamensis</name>
    <dbReference type="NCBI Taxonomy" id="564413"/>
    <lineage>
        <taxon>Bacteria</taxon>
        <taxon>Bacillati</taxon>
        <taxon>Actinomycetota</taxon>
        <taxon>Actinomycetes</taxon>
        <taxon>Streptosporangiales</taxon>
        <taxon>Streptosporangiaceae</taxon>
        <taxon>Microbispora</taxon>
    </lineage>
</organism>
<keyword evidence="3" id="KW-1185">Reference proteome</keyword>
<name>A0ABQ4H1V1_9ACTN</name>
<accession>A0ABQ4H1V1</accession>
<protein>
    <submittedName>
        <fullName evidence="2">Uncharacterized protein</fullName>
    </submittedName>
</protein>
<proteinExistence type="predicted"/>
<evidence type="ECO:0000313" key="2">
    <source>
        <dbReference type="EMBL" id="GIH67656.1"/>
    </source>
</evidence>
<feature type="region of interest" description="Disordered" evidence="1">
    <location>
        <begin position="48"/>
        <end position="92"/>
    </location>
</feature>
<dbReference type="EMBL" id="BOOF01000088">
    <property type="protein sequence ID" value="GIH67656.1"/>
    <property type="molecule type" value="Genomic_DNA"/>
</dbReference>
<evidence type="ECO:0000256" key="1">
    <source>
        <dbReference type="SAM" id="MobiDB-lite"/>
    </source>
</evidence>
<gene>
    <name evidence="2" type="ORF">Msi02_84730</name>
</gene>
<reference evidence="2 3" key="1">
    <citation type="submission" date="2021-01" db="EMBL/GenBank/DDBJ databases">
        <title>Whole genome shotgun sequence of Microbispora siamensis NBRC 104113.</title>
        <authorList>
            <person name="Komaki H."/>
            <person name="Tamura T."/>
        </authorList>
    </citation>
    <scope>NUCLEOTIDE SEQUENCE [LARGE SCALE GENOMIC DNA]</scope>
    <source>
        <strain evidence="2 3">NBRC 104113</strain>
    </source>
</reference>
<dbReference type="Proteomes" id="UP000660454">
    <property type="component" value="Unassembled WGS sequence"/>
</dbReference>
<sequence>MEPRGFEPLTSCLQIGLIIRGNGRDLDEGQSASDLEYRLLTALNGPLMARRLSPPRGGQVPTSATYGLHAEVRDQPGAGPPPPQAQCCNGSQ</sequence>
<evidence type="ECO:0000313" key="3">
    <source>
        <dbReference type="Proteomes" id="UP000660454"/>
    </source>
</evidence>
<comment type="caution">
    <text evidence="2">The sequence shown here is derived from an EMBL/GenBank/DDBJ whole genome shotgun (WGS) entry which is preliminary data.</text>
</comment>